<evidence type="ECO:0000313" key="2">
    <source>
        <dbReference type="Proteomes" id="UP000887581"/>
    </source>
</evidence>
<dbReference type="Pfam" id="PF00307">
    <property type="entry name" value="CH"/>
    <property type="match status" value="1"/>
</dbReference>
<sequence length="122" mass="14039">MDEITDKTLITATTATKKMIVQRNYNEESSDNEILSVARNINSSYTIEELDEKRENEKAYEYLLRLTEVRNWLKDCLQTDDIANETELEQNLSNGVLLARLGHSFAPDIVPLSKIFDLDQVN</sequence>
<dbReference type="GO" id="GO:0005096">
    <property type="term" value="F:GTPase activator activity"/>
    <property type="evidence" value="ECO:0007669"/>
    <property type="project" value="TreeGrafter"/>
</dbReference>
<dbReference type="InterPro" id="IPR036872">
    <property type="entry name" value="CH_dom_sf"/>
</dbReference>
<dbReference type="Proteomes" id="UP000887581">
    <property type="component" value="Unplaced"/>
</dbReference>
<protein>
    <submittedName>
        <fullName evidence="3">Calponin-homology (CH) domain-containing protein</fullName>
    </submittedName>
</protein>
<dbReference type="AlphaFoldDB" id="A0A915PV53"/>
<dbReference type="PROSITE" id="PS50021">
    <property type="entry name" value="CH"/>
    <property type="match status" value="1"/>
</dbReference>
<name>A0A915PV53_9BILA</name>
<proteinExistence type="predicted"/>
<dbReference type="GO" id="GO:0051015">
    <property type="term" value="F:actin filament binding"/>
    <property type="evidence" value="ECO:0007669"/>
    <property type="project" value="TreeGrafter"/>
</dbReference>
<dbReference type="SUPFAM" id="SSF47576">
    <property type="entry name" value="Calponin-homology domain, CH-domain"/>
    <property type="match status" value="1"/>
</dbReference>
<evidence type="ECO:0000259" key="1">
    <source>
        <dbReference type="PROSITE" id="PS50021"/>
    </source>
</evidence>
<organism evidence="2 3">
    <name type="scientific">Setaria digitata</name>
    <dbReference type="NCBI Taxonomy" id="48799"/>
    <lineage>
        <taxon>Eukaryota</taxon>
        <taxon>Metazoa</taxon>
        <taxon>Ecdysozoa</taxon>
        <taxon>Nematoda</taxon>
        <taxon>Chromadorea</taxon>
        <taxon>Rhabditida</taxon>
        <taxon>Spirurina</taxon>
        <taxon>Spiruromorpha</taxon>
        <taxon>Filarioidea</taxon>
        <taxon>Setariidae</taxon>
        <taxon>Setaria</taxon>
    </lineage>
</organism>
<dbReference type="GO" id="GO:0005516">
    <property type="term" value="F:calmodulin binding"/>
    <property type="evidence" value="ECO:0007669"/>
    <property type="project" value="TreeGrafter"/>
</dbReference>
<keyword evidence="2" id="KW-1185">Reference proteome</keyword>
<feature type="domain" description="Calponin-homology (CH)" evidence="1">
    <location>
        <begin position="63"/>
        <end position="122"/>
    </location>
</feature>
<evidence type="ECO:0000313" key="3">
    <source>
        <dbReference type="WBParaSite" id="sdigi.contig476.g8558.t1"/>
    </source>
</evidence>
<dbReference type="WBParaSite" id="sdigi.contig476.g8558.t1">
    <property type="protein sequence ID" value="sdigi.contig476.g8558.t1"/>
    <property type="gene ID" value="sdigi.contig476.g8558"/>
</dbReference>
<accession>A0A915PV53</accession>
<dbReference type="PANTHER" id="PTHR14149">
    <property type="entry name" value="RAS GTPASE-ACTIVATING PROTEIN WITH IQ MOTIF"/>
    <property type="match status" value="1"/>
</dbReference>
<dbReference type="GO" id="GO:0005938">
    <property type="term" value="C:cell cortex"/>
    <property type="evidence" value="ECO:0007669"/>
    <property type="project" value="TreeGrafter"/>
</dbReference>
<reference evidence="3" key="1">
    <citation type="submission" date="2022-11" db="UniProtKB">
        <authorList>
            <consortium name="WormBaseParasite"/>
        </authorList>
    </citation>
    <scope>IDENTIFICATION</scope>
</reference>
<dbReference type="InterPro" id="IPR001715">
    <property type="entry name" value="CH_dom"/>
</dbReference>
<dbReference type="PANTHER" id="PTHR14149:SF14">
    <property type="entry name" value="CALPONIN-HOMOLOGY (CH) DOMAIN-CONTAINING PROTEIN"/>
    <property type="match status" value="1"/>
</dbReference>
<dbReference type="GO" id="GO:1903479">
    <property type="term" value="P:mitotic actomyosin contractile ring assembly actin filament organization"/>
    <property type="evidence" value="ECO:0007669"/>
    <property type="project" value="TreeGrafter"/>
</dbReference>
<dbReference type="Gene3D" id="1.10.418.10">
    <property type="entry name" value="Calponin-like domain"/>
    <property type="match status" value="1"/>
</dbReference>